<dbReference type="PANTHER" id="PTHR30024">
    <property type="entry name" value="ALIPHATIC SULFONATES-BINDING PROTEIN-RELATED"/>
    <property type="match status" value="1"/>
</dbReference>
<feature type="signal peptide" evidence="4">
    <location>
        <begin position="1"/>
        <end position="35"/>
    </location>
</feature>
<dbReference type="SUPFAM" id="SSF53850">
    <property type="entry name" value="Periplasmic binding protein-like II"/>
    <property type="match status" value="1"/>
</dbReference>
<protein>
    <submittedName>
        <fullName evidence="6">ABC transporter substrate-binding protein</fullName>
    </submittedName>
</protein>
<organism evidence="6 7">
    <name type="scientific">Rhodovastum atsumiense</name>
    <dbReference type="NCBI Taxonomy" id="504468"/>
    <lineage>
        <taxon>Bacteria</taxon>
        <taxon>Pseudomonadati</taxon>
        <taxon>Pseudomonadota</taxon>
        <taxon>Alphaproteobacteria</taxon>
        <taxon>Acetobacterales</taxon>
        <taxon>Acetobacteraceae</taxon>
        <taxon>Rhodovastum</taxon>
    </lineage>
</organism>
<gene>
    <name evidence="6" type="ORF">F1189_21550</name>
</gene>
<dbReference type="GO" id="GO:0042597">
    <property type="term" value="C:periplasmic space"/>
    <property type="evidence" value="ECO:0007669"/>
    <property type="project" value="UniProtKB-SubCell"/>
</dbReference>
<dbReference type="AlphaFoldDB" id="A0A5M6IRA5"/>
<dbReference type="Pfam" id="PF09084">
    <property type="entry name" value="NMT1"/>
    <property type="match status" value="1"/>
</dbReference>
<accession>A0A5M6IRA5</accession>
<feature type="chain" id="PRO_5024411163" evidence="4">
    <location>
        <begin position="36"/>
        <end position="350"/>
    </location>
</feature>
<evidence type="ECO:0000313" key="7">
    <source>
        <dbReference type="Proteomes" id="UP000325255"/>
    </source>
</evidence>
<evidence type="ECO:0000313" key="6">
    <source>
        <dbReference type="EMBL" id="KAA5609985.1"/>
    </source>
</evidence>
<comment type="caution">
    <text evidence="6">The sequence shown here is derived from an EMBL/GenBank/DDBJ whole genome shotgun (WGS) entry which is preliminary data.</text>
</comment>
<evidence type="ECO:0000256" key="1">
    <source>
        <dbReference type="ARBA" id="ARBA00004418"/>
    </source>
</evidence>
<proteinExistence type="inferred from homology"/>
<dbReference type="EMBL" id="VWPK01000040">
    <property type="protein sequence ID" value="KAA5609985.1"/>
    <property type="molecule type" value="Genomic_DNA"/>
</dbReference>
<keyword evidence="7" id="KW-1185">Reference proteome</keyword>
<evidence type="ECO:0000259" key="5">
    <source>
        <dbReference type="Pfam" id="PF09084"/>
    </source>
</evidence>
<dbReference type="OrthoDB" id="9815602at2"/>
<name>A0A5M6IRA5_9PROT</name>
<reference evidence="6 7" key="1">
    <citation type="submission" date="2019-09" db="EMBL/GenBank/DDBJ databases">
        <title>Genome sequence of Rhodovastum atsumiense, a diverse member of the Acetobacteraceae family of non-sulfur purple photosynthetic bacteria.</title>
        <authorList>
            <person name="Meyer T."/>
            <person name="Kyndt J."/>
        </authorList>
    </citation>
    <scope>NUCLEOTIDE SEQUENCE [LARGE SCALE GENOMIC DNA]</scope>
    <source>
        <strain evidence="6 7">DSM 21279</strain>
    </source>
</reference>
<evidence type="ECO:0000256" key="4">
    <source>
        <dbReference type="SAM" id="SignalP"/>
    </source>
</evidence>
<dbReference type="GO" id="GO:0042918">
    <property type="term" value="P:alkanesulfonate transmembrane transport"/>
    <property type="evidence" value="ECO:0007669"/>
    <property type="project" value="TreeGrafter"/>
</dbReference>
<sequence>MCSARIQRDRPMPIGRRAALLLPALAAFGAPRAQAVGPVRLGLLHTLSPAPFYLAQAHGAWAAEGVAVEFRFFDAAQPIAEAAVAGDIDLGVTGLTAGFFSLAGRGALKVIGGGLHEQKGFGLTALLVSNRAYNAGLTDLRKLPGHSFGVTQPGSSFHCMLGRLAQARGFAFNSVTVRPLQTVSNMLAAVRSGEVDSIMAVASVARPLIEAGEVKLLAWVGEAVPCQVTALFARRAMLMPARADVLRRFCRGYQKGVAEYRQAFLRVGSDFKPVHGPATEAAIAAIKPYVFPGDPKAAERIRDGAGWYDEGAALDVIDVVRQLDWFISQKLVKGRIDANDIIDTRFLPTR</sequence>
<keyword evidence="3 4" id="KW-0732">Signal</keyword>
<dbReference type="InterPro" id="IPR015168">
    <property type="entry name" value="SsuA/THI5"/>
</dbReference>
<comment type="similarity">
    <text evidence="2">Belongs to the bacterial solute-binding protein SsuA/TauA family.</text>
</comment>
<dbReference type="Proteomes" id="UP000325255">
    <property type="component" value="Unassembled WGS sequence"/>
</dbReference>
<dbReference type="Gene3D" id="3.40.190.10">
    <property type="entry name" value="Periplasmic binding protein-like II"/>
    <property type="match status" value="2"/>
</dbReference>
<dbReference type="PANTHER" id="PTHR30024:SF47">
    <property type="entry name" value="TAURINE-BINDING PERIPLASMIC PROTEIN"/>
    <property type="match status" value="1"/>
</dbReference>
<evidence type="ECO:0000256" key="2">
    <source>
        <dbReference type="ARBA" id="ARBA00010742"/>
    </source>
</evidence>
<comment type="subcellular location">
    <subcellularLocation>
        <location evidence="1">Periplasm</location>
    </subcellularLocation>
</comment>
<evidence type="ECO:0000256" key="3">
    <source>
        <dbReference type="ARBA" id="ARBA00022729"/>
    </source>
</evidence>
<feature type="domain" description="SsuA/THI5-like" evidence="5">
    <location>
        <begin position="50"/>
        <end position="259"/>
    </location>
</feature>